<organism evidence="2 3">
    <name type="scientific">Streblomastix strix</name>
    <dbReference type="NCBI Taxonomy" id="222440"/>
    <lineage>
        <taxon>Eukaryota</taxon>
        <taxon>Metamonada</taxon>
        <taxon>Preaxostyla</taxon>
        <taxon>Oxymonadida</taxon>
        <taxon>Streblomastigidae</taxon>
        <taxon>Streblomastix</taxon>
    </lineage>
</organism>
<evidence type="ECO:0000313" key="3">
    <source>
        <dbReference type="Proteomes" id="UP000324800"/>
    </source>
</evidence>
<dbReference type="EMBL" id="SNRW01007427">
    <property type="protein sequence ID" value="KAA6381257.1"/>
    <property type="molecule type" value="Genomic_DNA"/>
</dbReference>
<gene>
    <name evidence="2" type="ORF">EZS28_023214</name>
</gene>
<accession>A0A5J4VFB2</accession>
<proteinExistence type="predicted"/>
<feature type="transmembrane region" description="Helical" evidence="1">
    <location>
        <begin position="214"/>
        <end position="235"/>
    </location>
</feature>
<evidence type="ECO:0000313" key="2">
    <source>
        <dbReference type="EMBL" id="KAA6381257.1"/>
    </source>
</evidence>
<sequence>INGSIIEGLFAIDGYGAVILCNPNAIQKVSVDDISLHDHSEDIIYSFNDLERKLRMKLAKIIIRISRIQLGLDSEKSTFSNQEVDLLLRERALQLYEEQISALSSYTEISLKPNNCNTTQKRVIRVPSNNISNTFYQTREYLSFAQPHIQAAIDDLVSAGSYAPNSLQCTNQGSSLLQNISYVLRHLRHSRHHTTLTVSHSSAMPVQTPPPEHYFALYAPIILPILYSLVAKLLFLRNQIKAEKKAGLYKTDLKSLKNSLNK</sequence>
<dbReference type="AlphaFoldDB" id="A0A5J4VFB2"/>
<dbReference type="Proteomes" id="UP000324800">
    <property type="component" value="Unassembled WGS sequence"/>
</dbReference>
<keyword evidence="1" id="KW-0812">Transmembrane</keyword>
<feature type="non-terminal residue" evidence="2">
    <location>
        <position position="1"/>
    </location>
</feature>
<comment type="caution">
    <text evidence="2">The sequence shown here is derived from an EMBL/GenBank/DDBJ whole genome shotgun (WGS) entry which is preliminary data.</text>
</comment>
<protein>
    <submittedName>
        <fullName evidence="2">Uncharacterized protein</fullName>
    </submittedName>
</protein>
<keyword evidence="1" id="KW-1133">Transmembrane helix</keyword>
<name>A0A5J4VFB2_9EUKA</name>
<keyword evidence="1" id="KW-0472">Membrane</keyword>
<evidence type="ECO:0000256" key="1">
    <source>
        <dbReference type="SAM" id="Phobius"/>
    </source>
</evidence>
<reference evidence="2 3" key="1">
    <citation type="submission" date="2019-03" db="EMBL/GenBank/DDBJ databases">
        <title>Single cell metagenomics reveals metabolic interactions within the superorganism composed of flagellate Streblomastix strix and complex community of Bacteroidetes bacteria on its surface.</title>
        <authorList>
            <person name="Treitli S.C."/>
            <person name="Kolisko M."/>
            <person name="Husnik F."/>
            <person name="Keeling P."/>
            <person name="Hampl V."/>
        </authorList>
    </citation>
    <scope>NUCLEOTIDE SEQUENCE [LARGE SCALE GENOMIC DNA]</scope>
    <source>
        <strain evidence="2">ST1C</strain>
    </source>
</reference>